<gene>
    <name evidence="3" type="ORF">PG2011B_0625</name>
</gene>
<dbReference type="Pfam" id="PF09851">
    <property type="entry name" value="SHOCT"/>
    <property type="match status" value="1"/>
</dbReference>
<dbReference type="PANTHER" id="PTHR37826:SF2">
    <property type="entry name" value="ZINC-RIBBON DOMAIN-CONTAINING PROTEIN"/>
    <property type="match status" value="1"/>
</dbReference>
<protein>
    <submittedName>
        <fullName evidence="3">Virion core protein</fullName>
    </submittedName>
</protein>
<reference evidence="3 4" key="1">
    <citation type="journal article" date="2019" name="Appl. Environ. Microbiol.">
        <title>Dissecting the evolutionary development of the Bifidobacterium animalis species through comparative genomics analyses.</title>
        <authorList>
            <person name="Lugli G.A."/>
            <person name="Mancino W."/>
            <person name="Milani C."/>
            <person name="Duranti S."/>
            <person name="Mancabelli L."/>
            <person name="Napoli S."/>
            <person name="Mangifesta M."/>
            <person name="Viappiani A."/>
            <person name="Anzalone R."/>
            <person name="Longhi G."/>
            <person name="van Sinderen D."/>
            <person name="Ventura M."/>
            <person name="Turroni F."/>
        </authorList>
    </citation>
    <scope>NUCLEOTIDE SEQUENCE [LARGE SCALE GENOMIC DNA]</scope>
    <source>
        <strain evidence="3 4">2011B</strain>
    </source>
</reference>
<dbReference type="AlphaFoldDB" id="A0A315S1Y2"/>
<accession>A0A315S1Y2</accession>
<evidence type="ECO:0000313" key="3">
    <source>
        <dbReference type="EMBL" id="RYM95347.1"/>
    </source>
</evidence>
<evidence type="ECO:0000313" key="4">
    <source>
        <dbReference type="Proteomes" id="UP000293613"/>
    </source>
</evidence>
<dbReference type="PANTHER" id="PTHR37826">
    <property type="entry name" value="FLOTILLIN BAND_7_5 DOMAIN PROTEIN"/>
    <property type="match status" value="1"/>
</dbReference>
<dbReference type="Proteomes" id="UP000293613">
    <property type="component" value="Unassembled WGS sequence"/>
</dbReference>
<sequence>MALIRAFAGALSGTFADQWLDIITVGQFDEHAVLMPGIYQETNRDRGSNTKHSEAVISNGSRIYVPENTAAFIFDQSGIENIITESGGYEYRTGGTDSVFAGNGIGKSIFEQIGERFKYGGEPVANKRIAFVNLREIRGIKFGTPAPLMYHDRFYQTDLEIRARGMMSVQVVNPLAFIRQFVPPNVDYISFDDPNTKSQILSEFMQSFSVALNSLSNEYRISALPSQANSIALAISGDSSNAGTWESRFGLHLVGIGIESIEFTDESRELVKQYSSNRMNLSAYENISQQASNIAAQQKIAEGVQQNGFGDMGGMMLGLGFAQGVNPMTGAMPGQSVPTQTNPAAAAAVAADAQGTVAQAAAQPPAAQGTQSAMSVTEQMEALKSLKELLDAGILTQEEFNVKKRQILGL</sequence>
<dbReference type="CDD" id="cd03408">
    <property type="entry name" value="SPFH_like_u1"/>
    <property type="match status" value="1"/>
</dbReference>
<comment type="caution">
    <text evidence="3">The sequence shown here is derived from an EMBL/GenBank/DDBJ whole genome shotgun (WGS) entry which is preliminary data.</text>
</comment>
<dbReference type="InterPro" id="IPR018649">
    <property type="entry name" value="SHOCT"/>
</dbReference>
<dbReference type="Pfam" id="PF13421">
    <property type="entry name" value="Band_7_1"/>
    <property type="match status" value="1"/>
</dbReference>
<evidence type="ECO:0000259" key="1">
    <source>
        <dbReference type="Pfam" id="PF09851"/>
    </source>
</evidence>
<dbReference type="RefSeq" id="WP_004218865.1">
    <property type="nucleotide sequence ID" value="NZ_CAKMAC010000001.1"/>
</dbReference>
<dbReference type="GeneID" id="29695431"/>
<dbReference type="OMA" id="QFASNKM"/>
<organism evidence="3 4">
    <name type="scientific">Bifidobacterium animalis subsp. lactis</name>
    <name type="common">Bifidobacterium lactis</name>
    <dbReference type="NCBI Taxonomy" id="302911"/>
    <lineage>
        <taxon>Bacteria</taxon>
        <taxon>Bacillati</taxon>
        <taxon>Actinomycetota</taxon>
        <taxon>Actinomycetes</taxon>
        <taxon>Bifidobacteriales</taxon>
        <taxon>Bifidobacteriaceae</taxon>
        <taxon>Bifidobacterium</taxon>
    </lineage>
</organism>
<feature type="domain" description="SPFH" evidence="2">
    <location>
        <begin position="116"/>
        <end position="277"/>
    </location>
</feature>
<evidence type="ECO:0000259" key="2">
    <source>
        <dbReference type="Pfam" id="PF13421"/>
    </source>
</evidence>
<proteinExistence type="predicted"/>
<dbReference type="EMBL" id="RSCO01000019">
    <property type="protein sequence ID" value="RYM95347.1"/>
    <property type="molecule type" value="Genomic_DNA"/>
</dbReference>
<dbReference type="InterPro" id="IPR033880">
    <property type="entry name" value="SPFH_YdjI"/>
</dbReference>
<feature type="domain" description="SHOCT" evidence="1">
    <location>
        <begin position="381"/>
        <end position="408"/>
    </location>
</feature>
<name>A0A315S1Y2_BIFAN</name>